<sequence>MEDQQFNPNNSEISDYFFGAGTSSKSEFEESVLSLEKDLFNLPEKRKKVRQPKDPNGKFYKTLPGFLINYLETQGPTSEKDILRLLDENLSNLRNASGTSYKNSSSKCLQGICRMPIFCISNTVWDLNSEEVSKYRESFIIRTKKKQKLPERNPKGLRKTDRIVNLLRNFSGKLAKDPRTERLVMNPLKELIGNEDLQEAETKLGQERLMGILQAYSVVSRHFIKIMKREENSIQYSNIEKDIEGIHSKLARIEGRLLKYTGSSANSESNK</sequence>
<evidence type="ECO:0000313" key="1">
    <source>
        <dbReference type="EMBL" id="OMJ91535.1"/>
    </source>
</evidence>
<gene>
    <name evidence="1" type="ORF">SteCoe_5908</name>
</gene>
<keyword evidence="2" id="KW-1185">Reference proteome</keyword>
<protein>
    <submittedName>
        <fullName evidence="1">Uncharacterized protein</fullName>
    </submittedName>
</protein>
<name>A0A1R2CRC1_9CILI</name>
<comment type="caution">
    <text evidence="1">The sequence shown here is derived from an EMBL/GenBank/DDBJ whole genome shotgun (WGS) entry which is preliminary data.</text>
</comment>
<organism evidence="1 2">
    <name type="scientific">Stentor coeruleus</name>
    <dbReference type="NCBI Taxonomy" id="5963"/>
    <lineage>
        <taxon>Eukaryota</taxon>
        <taxon>Sar</taxon>
        <taxon>Alveolata</taxon>
        <taxon>Ciliophora</taxon>
        <taxon>Postciliodesmatophora</taxon>
        <taxon>Heterotrichea</taxon>
        <taxon>Heterotrichida</taxon>
        <taxon>Stentoridae</taxon>
        <taxon>Stentor</taxon>
    </lineage>
</organism>
<dbReference type="OrthoDB" id="321400at2759"/>
<accession>A0A1R2CRC1</accession>
<dbReference type="AlphaFoldDB" id="A0A1R2CRC1"/>
<reference evidence="1 2" key="1">
    <citation type="submission" date="2016-11" db="EMBL/GenBank/DDBJ databases">
        <title>The macronuclear genome of Stentor coeruleus: a giant cell with tiny introns.</title>
        <authorList>
            <person name="Slabodnick M."/>
            <person name="Ruby J.G."/>
            <person name="Reiff S.B."/>
            <person name="Swart E.C."/>
            <person name="Gosai S."/>
            <person name="Prabakaran S."/>
            <person name="Witkowska E."/>
            <person name="Larue G.E."/>
            <person name="Fisher S."/>
            <person name="Freeman R.M."/>
            <person name="Gunawardena J."/>
            <person name="Chu W."/>
            <person name="Stover N.A."/>
            <person name="Gregory B.D."/>
            <person name="Nowacki M."/>
            <person name="Derisi J."/>
            <person name="Roy S.W."/>
            <person name="Marshall W.F."/>
            <person name="Sood P."/>
        </authorList>
    </citation>
    <scope>NUCLEOTIDE SEQUENCE [LARGE SCALE GENOMIC DNA]</scope>
    <source>
        <strain evidence="1">WM001</strain>
    </source>
</reference>
<proteinExistence type="predicted"/>
<dbReference type="EMBL" id="MPUH01000079">
    <property type="protein sequence ID" value="OMJ91535.1"/>
    <property type="molecule type" value="Genomic_DNA"/>
</dbReference>
<evidence type="ECO:0000313" key="2">
    <source>
        <dbReference type="Proteomes" id="UP000187209"/>
    </source>
</evidence>
<dbReference type="Proteomes" id="UP000187209">
    <property type="component" value="Unassembled WGS sequence"/>
</dbReference>